<accession>A0A1V9YMT4</accession>
<evidence type="ECO:0008006" key="4">
    <source>
        <dbReference type="Google" id="ProtNLM"/>
    </source>
</evidence>
<organism evidence="2 3">
    <name type="scientific">Achlya hypogyna</name>
    <name type="common">Oomycete</name>
    <name type="synonym">Protoachlya hypogyna</name>
    <dbReference type="NCBI Taxonomy" id="1202772"/>
    <lineage>
        <taxon>Eukaryota</taxon>
        <taxon>Sar</taxon>
        <taxon>Stramenopiles</taxon>
        <taxon>Oomycota</taxon>
        <taxon>Saprolegniomycetes</taxon>
        <taxon>Saprolegniales</taxon>
        <taxon>Achlyaceae</taxon>
        <taxon>Achlya</taxon>
    </lineage>
</organism>
<name>A0A1V9YMT4_ACHHY</name>
<evidence type="ECO:0000313" key="2">
    <source>
        <dbReference type="EMBL" id="OQR87004.1"/>
    </source>
</evidence>
<comment type="caution">
    <text evidence="2">The sequence shown here is derived from an EMBL/GenBank/DDBJ whole genome shotgun (WGS) entry which is preliminary data.</text>
</comment>
<sequence length="400" mass="45172">MDSSLAALVFDATEVDPLGLDDDAMLADIVALTDKSSDTGSESPPAKRKRVRKRHGDELKYLRVKMDEYTSQLSALKQLKAVESLNSSPWEGISRRQAQARSAAEAENAKLKMAVEEQLKVTEALMRIVAKRPKLTEAPYIEDWKVQKLTDGPDRKRAMHALVDAKRDALEGVFVRKQIQDATDVAMHSDVLYDATNDSVRLEAAAVHDIQLDFATAVDTVWAMYYITAPRDFETSTYRCIEVLDDDTIYYRRSCSLGHQPVESNVLMKRYVEPTRTIFISETVLEDTVSPYSPNVYISNDTTWMTMEKLSTGATRVRYCASAVLPCKAKRQDVSAPEPTPEAPKMHYVAFAELLLNAFRNNLRDMQTYVREQVEAKLGSQPTHTCPIQAIRTKFLGKWY</sequence>
<reference evidence="2 3" key="1">
    <citation type="journal article" date="2014" name="Genome Biol. Evol.">
        <title>The secreted proteins of Achlya hypogyna and Thraustotheca clavata identify the ancestral oomycete secretome and reveal gene acquisitions by horizontal gene transfer.</title>
        <authorList>
            <person name="Misner I."/>
            <person name="Blouin N."/>
            <person name="Leonard G."/>
            <person name="Richards T.A."/>
            <person name="Lane C.E."/>
        </authorList>
    </citation>
    <scope>NUCLEOTIDE SEQUENCE [LARGE SCALE GENOMIC DNA]</scope>
    <source>
        <strain evidence="2 3">ATCC 48635</strain>
    </source>
</reference>
<evidence type="ECO:0000256" key="1">
    <source>
        <dbReference type="SAM" id="MobiDB-lite"/>
    </source>
</evidence>
<keyword evidence="3" id="KW-1185">Reference proteome</keyword>
<evidence type="ECO:0000313" key="3">
    <source>
        <dbReference type="Proteomes" id="UP000243579"/>
    </source>
</evidence>
<dbReference type="AlphaFoldDB" id="A0A1V9YMT4"/>
<dbReference type="Proteomes" id="UP000243579">
    <property type="component" value="Unassembled WGS sequence"/>
</dbReference>
<dbReference type="OrthoDB" id="71471at2759"/>
<gene>
    <name evidence="2" type="ORF">ACHHYP_20433</name>
</gene>
<dbReference type="EMBL" id="JNBR01001471">
    <property type="protein sequence ID" value="OQR87004.1"/>
    <property type="molecule type" value="Genomic_DNA"/>
</dbReference>
<protein>
    <recommendedName>
        <fullName evidence="4">M96 mating-specific protein family</fullName>
    </recommendedName>
</protein>
<feature type="region of interest" description="Disordered" evidence="1">
    <location>
        <begin position="34"/>
        <end position="54"/>
    </location>
</feature>
<proteinExistence type="predicted"/>